<feature type="domain" description="Nose resistant-to-fluoxetine protein N-terminal" evidence="3">
    <location>
        <begin position="97"/>
        <end position="228"/>
    </location>
</feature>
<feature type="transmembrane region" description="Helical" evidence="1">
    <location>
        <begin position="668"/>
        <end position="686"/>
    </location>
</feature>
<feature type="chain" id="PRO_5043007226" description="Nose resistant-to-fluoxetine protein N-terminal domain-containing protein" evidence="2">
    <location>
        <begin position="27"/>
        <end position="738"/>
    </location>
</feature>
<feature type="transmembrane region" description="Helical" evidence="1">
    <location>
        <begin position="346"/>
        <end position="367"/>
    </location>
</feature>
<dbReference type="PANTHER" id="PTHR11161">
    <property type="entry name" value="O-ACYLTRANSFERASE"/>
    <property type="match status" value="1"/>
</dbReference>
<dbReference type="SMART" id="SM00703">
    <property type="entry name" value="NRF"/>
    <property type="match status" value="1"/>
</dbReference>
<sequence length="738" mass="81609">MARPCSPHSVLLALILLTVSPAQICTQSIPSYAELFTKASNIVNATKPETRRLLAAELQRSWPLLTSPTLFQHELVQAVERLATNGSVQWDLPYNLSAQCVGHFEHLLSALAERKGWAWQMVDAMGKPSPDLKDINLLWVGGYKECLSVKAFNQTNNSSADLLFSGRHCYTEITLAQPSATTPIALQLVMSLCVPDSCSAYDVSVLMNLALAELQIKLPAIPYAVCNEESKSLDGLAIAGIAVGGVFVLLMLLGTAVDILYCQLPKWRSESVDSLPTNTKLTFHTYHDDDIVLLGNLPAKVSEPSFAAKLVMAFSVYTNGAKLLSTQRTAGSLTCIHGVRFLSMTWVVLGHTILLPLGGAGNTIGYIGEAIQRWTFQGILNATLSVDSFFVMSGLLVAYLSLKELKRTGGKINWIKFYFHRFWRLTPPYLLVILMYLSLGKYWGSGPMWADTQPDRDNCRKSWWTNLLYINNFVHDDHVCLGQSWYLANDMQFYILSPLIFVPLYCSPLYGTAAVLVFLIATIITPAAVTMKWHLAPGIIAPVDAAPNGGNYMMDYYIKPYNRMGPYLVGMVTGYFLYRTDCKCKLPKVVNVICWCVAAACALAVLYGLYHTSQGHPMSLPVSALHNAVSRTVWGAAVAWVIFACVTGNGGFVNSILSWKALVPLSRLTYCIYLLHIMTLYGYLFSRDTVFYYSDANVVVLFLATLVACYMLSAVVSLAFEAPMMALEKVILNYKKND</sequence>
<feature type="transmembrane region" description="Helical" evidence="1">
    <location>
        <begin position="633"/>
        <end position="656"/>
    </location>
</feature>
<evidence type="ECO:0000313" key="5">
    <source>
        <dbReference type="Proteomes" id="UP001374579"/>
    </source>
</evidence>
<evidence type="ECO:0000259" key="3">
    <source>
        <dbReference type="SMART" id="SM00703"/>
    </source>
</evidence>
<dbReference type="Pfam" id="PF01757">
    <property type="entry name" value="Acyl_transf_3"/>
    <property type="match status" value="1"/>
</dbReference>
<feature type="signal peptide" evidence="2">
    <location>
        <begin position="1"/>
        <end position="26"/>
    </location>
</feature>
<dbReference type="GO" id="GO:0016747">
    <property type="term" value="F:acyltransferase activity, transferring groups other than amino-acyl groups"/>
    <property type="evidence" value="ECO:0007669"/>
    <property type="project" value="InterPro"/>
</dbReference>
<evidence type="ECO:0000256" key="1">
    <source>
        <dbReference type="SAM" id="Phobius"/>
    </source>
</evidence>
<proteinExistence type="predicted"/>
<keyword evidence="1" id="KW-0812">Transmembrane</keyword>
<dbReference type="AlphaFoldDB" id="A0AAN9AY75"/>
<feature type="transmembrane region" description="Helical" evidence="1">
    <location>
        <begin position="509"/>
        <end position="529"/>
    </location>
</feature>
<evidence type="ECO:0000313" key="4">
    <source>
        <dbReference type="EMBL" id="KAK7095528.1"/>
    </source>
</evidence>
<organism evidence="4 5">
    <name type="scientific">Littorina saxatilis</name>
    <dbReference type="NCBI Taxonomy" id="31220"/>
    <lineage>
        <taxon>Eukaryota</taxon>
        <taxon>Metazoa</taxon>
        <taxon>Spiralia</taxon>
        <taxon>Lophotrochozoa</taxon>
        <taxon>Mollusca</taxon>
        <taxon>Gastropoda</taxon>
        <taxon>Caenogastropoda</taxon>
        <taxon>Littorinimorpha</taxon>
        <taxon>Littorinoidea</taxon>
        <taxon>Littorinidae</taxon>
        <taxon>Littorina</taxon>
    </lineage>
</organism>
<dbReference type="InterPro" id="IPR052728">
    <property type="entry name" value="O2_lipid_transport_reg"/>
</dbReference>
<dbReference type="PANTHER" id="PTHR11161:SF0">
    <property type="entry name" value="O-ACYLTRANSFERASE LIKE PROTEIN"/>
    <property type="match status" value="1"/>
</dbReference>
<evidence type="ECO:0000256" key="2">
    <source>
        <dbReference type="SAM" id="SignalP"/>
    </source>
</evidence>
<feature type="transmembrane region" description="Helical" evidence="1">
    <location>
        <begin position="589"/>
        <end position="610"/>
    </location>
</feature>
<keyword evidence="1" id="KW-1133">Transmembrane helix</keyword>
<dbReference type="InterPro" id="IPR006621">
    <property type="entry name" value="Nose-resist-to-fluoxetine_N"/>
</dbReference>
<dbReference type="InterPro" id="IPR002656">
    <property type="entry name" value="Acyl_transf_3_dom"/>
</dbReference>
<feature type="transmembrane region" description="Helical" evidence="1">
    <location>
        <begin position="236"/>
        <end position="261"/>
    </location>
</feature>
<dbReference type="Pfam" id="PF20146">
    <property type="entry name" value="NRF"/>
    <property type="match status" value="1"/>
</dbReference>
<keyword evidence="5" id="KW-1185">Reference proteome</keyword>
<feature type="transmembrane region" description="Helical" evidence="1">
    <location>
        <begin position="379"/>
        <end position="402"/>
    </location>
</feature>
<reference evidence="4 5" key="1">
    <citation type="submission" date="2024-02" db="EMBL/GenBank/DDBJ databases">
        <title>Chromosome-scale genome assembly of the rough periwinkle Littorina saxatilis.</title>
        <authorList>
            <person name="De Jode A."/>
            <person name="Faria R."/>
            <person name="Formenti G."/>
            <person name="Sims Y."/>
            <person name="Smith T.P."/>
            <person name="Tracey A."/>
            <person name="Wood J.M.D."/>
            <person name="Zagrodzka Z.B."/>
            <person name="Johannesson K."/>
            <person name="Butlin R.K."/>
            <person name="Leder E.H."/>
        </authorList>
    </citation>
    <scope>NUCLEOTIDE SEQUENCE [LARGE SCALE GENOMIC DNA]</scope>
    <source>
        <strain evidence="4">Snail1</strain>
        <tissue evidence="4">Muscle</tissue>
    </source>
</reference>
<gene>
    <name evidence="4" type="ORF">V1264_006922</name>
</gene>
<dbReference type="EMBL" id="JBAMIC010000018">
    <property type="protein sequence ID" value="KAK7095528.1"/>
    <property type="molecule type" value="Genomic_DNA"/>
</dbReference>
<name>A0AAN9AY75_9CAEN</name>
<feature type="transmembrane region" description="Helical" evidence="1">
    <location>
        <begin position="698"/>
        <end position="720"/>
    </location>
</feature>
<accession>A0AAN9AY75</accession>
<protein>
    <recommendedName>
        <fullName evidence="3">Nose resistant-to-fluoxetine protein N-terminal domain-containing protein</fullName>
    </recommendedName>
</protein>
<keyword evidence="1" id="KW-0472">Membrane</keyword>
<keyword evidence="2" id="KW-0732">Signal</keyword>
<comment type="caution">
    <text evidence="4">The sequence shown here is derived from an EMBL/GenBank/DDBJ whole genome shotgun (WGS) entry which is preliminary data.</text>
</comment>
<feature type="transmembrane region" description="Helical" evidence="1">
    <location>
        <begin position="422"/>
        <end position="439"/>
    </location>
</feature>
<dbReference type="Proteomes" id="UP001374579">
    <property type="component" value="Unassembled WGS sequence"/>
</dbReference>